<evidence type="ECO:0000313" key="1">
    <source>
        <dbReference type="EMBL" id="JAH13807.1"/>
    </source>
</evidence>
<accession>A0A0E9QBC7</accession>
<dbReference type="AlphaFoldDB" id="A0A0E9QBC7"/>
<reference evidence="1" key="1">
    <citation type="submission" date="2014-11" db="EMBL/GenBank/DDBJ databases">
        <authorList>
            <person name="Amaro Gonzalez C."/>
        </authorList>
    </citation>
    <scope>NUCLEOTIDE SEQUENCE</scope>
</reference>
<sequence length="18" mass="2042">MGSCWAQQPKLMLSVFTD</sequence>
<reference evidence="1" key="2">
    <citation type="journal article" date="2015" name="Fish Shellfish Immunol.">
        <title>Early steps in the European eel (Anguilla anguilla)-Vibrio vulnificus interaction in the gills: Role of the RtxA13 toxin.</title>
        <authorList>
            <person name="Callol A."/>
            <person name="Pajuelo D."/>
            <person name="Ebbesson L."/>
            <person name="Teles M."/>
            <person name="MacKenzie S."/>
            <person name="Amaro C."/>
        </authorList>
    </citation>
    <scope>NUCLEOTIDE SEQUENCE</scope>
</reference>
<proteinExistence type="predicted"/>
<dbReference type="EMBL" id="GBXM01094770">
    <property type="protein sequence ID" value="JAH13807.1"/>
    <property type="molecule type" value="Transcribed_RNA"/>
</dbReference>
<name>A0A0E9QBC7_ANGAN</name>
<protein>
    <submittedName>
        <fullName evidence="1">Uncharacterized protein</fullName>
    </submittedName>
</protein>
<dbReference type="EMBL" id="GBXM01076310">
    <property type="protein sequence ID" value="JAH32267.1"/>
    <property type="molecule type" value="Transcribed_RNA"/>
</dbReference>
<organism evidence="1">
    <name type="scientific">Anguilla anguilla</name>
    <name type="common">European freshwater eel</name>
    <name type="synonym">Muraena anguilla</name>
    <dbReference type="NCBI Taxonomy" id="7936"/>
    <lineage>
        <taxon>Eukaryota</taxon>
        <taxon>Metazoa</taxon>
        <taxon>Chordata</taxon>
        <taxon>Craniata</taxon>
        <taxon>Vertebrata</taxon>
        <taxon>Euteleostomi</taxon>
        <taxon>Actinopterygii</taxon>
        <taxon>Neopterygii</taxon>
        <taxon>Teleostei</taxon>
        <taxon>Anguilliformes</taxon>
        <taxon>Anguillidae</taxon>
        <taxon>Anguilla</taxon>
    </lineage>
</organism>